<keyword evidence="3" id="KW-0804">Transcription</keyword>
<dbReference type="PROSITE" id="PS51202">
    <property type="entry name" value="RCK_C"/>
    <property type="match status" value="1"/>
</dbReference>
<reference evidence="8" key="1">
    <citation type="submission" date="2018-02" db="EMBL/GenBank/DDBJ databases">
        <title>Phenotypic and genomic properties of facultatively anaerobic sulfur-reducing natronoarchaea from hypersaline soda lakes.</title>
        <authorList>
            <person name="Sorokin D.Y."/>
            <person name="Kublanov I.V."/>
            <person name="Roman P."/>
            <person name="Sinninghe Damste J.S."/>
            <person name="Golyshin P.N."/>
            <person name="Rojo D."/>
            <person name="Ciordia S."/>
            <person name="Mena M.D.C."/>
            <person name="Ferrer M."/>
            <person name="Messina E."/>
            <person name="Smedile F."/>
            <person name="La Spada G."/>
            <person name="La Cono V."/>
            <person name="Yakimov M.M."/>
        </authorList>
    </citation>
    <scope>NUCLEOTIDE SEQUENCE [LARGE SCALE GENOMIC DNA]</scope>
    <source>
        <strain evidence="8">AArc-Mg</strain>
    </source>
</reference>
<evidence type="ECO:0000313" key="8">
    <source>
        <dbReference type="Proteomes" id="UP000258613"/>
    </source>
</evidence>
<dbReference type="SUPFAM" id="SSF116726">
    <property type="entry name" value="TrkA C-terminal domain-like"/>
    <property type="match status" value="1"/>
</dbReference>
<dbReference type="PRINTS" id="PR00033">
    <property type="entry name" value="HTHASNC"/>
</dbReference>
<feature type="region of interest" description="Disordered" evidence="4">
    <location>
        <begin position="254"/>
        <end position="279"/>
    </location>
</feature>
<dbReference type="EMBL" id="CP027033">
    <property type="protein sequence ID" value="AXR80936.1"/>
    <property type="molecule type" value="Genomic_DNA"/>
</dbReference>
<dbReference type="CDD" id="cd00090">
    <property type="entry name" value="HTH_ARSR"/>
    <property type="match status" value="1"/>
</dbReference>
<evidence type="ECO:0000259" key="5">
    <source>
        <dbReference type="PROSITE" id="PS50956"/>
    </source>
</evidence>
<accession>A0A346PN41</accession>
<evidence type="ECO:0000256" key="3">
    <source>
        <dbReference type="ARBA" id="ARBA00023163"/>
    </source>
</evidence>
<name>A0A346PN41_9EURY</name>
<protein>
    <submittedName>
        <fullName evidence="7">Transcriptional regulator, AsnC family</fullName>
    </submittedName>
</protein>
<feature type="domain" description="HTH asnC-type" evidence="5">
    <location>
        <begin position="27"/>
        <end position="90"/>
    </location>
</feature>
<evidence type="ECO:0000256" key="1">
    <source>
        <dbReference type="ARBA" id="ARBA00023015"/>
    </source>
</evidence>
<evidence type="ECO:0000256" key="4">
    <source>
        <dbReference type="SAM" id="MobiDB-lite"/>
    </source>
</evidence>
<keyword evidence="1" id="KW-0805">Transcription regulation</keyword>
<dbReference type="SMART" id="SM00344">
    <property type="entry name" value="HTH_ASNC"/>
    <property type="match status" value="1"/>
</dbReference>
<dbReference type="AlphaFoldDB" id="A0A346PN41"/>
<dbReference type="InterPro" id="IPR036390">
    <property type="entry name" value="WH_DNA-bd_sf"/>
</dbReference>
<evidence type="ECO:0000259" key="6">
    <source>
        <dbReference type="PROSITE" id="PS51202"/>
    </source>
</evidence>
<dbReference type="Gene3D" id="3.30.70.1450">
    <property type="entry name" value="Regulator of K+ conductance, C-terminal domain"/>
    <property type="match status" value="1"/>
</dbReference>
<dbReference type="InterPro" id="IPR036388">
    <property type="entry name" value="WH-like_DNA-bd_sf"/>
</dbReference>
<dbReference type="GO" id="GO:0008324">
    <property type="term" value="F:monoatomic cation transmembrane transporter activity"/>
    <property type="evidence" value="ECO:0007669"/>
    <property type="project" value="InterPro"/>
</dbReference>
<dbReference type="InterPro" id="IPR019888">
    <property type="entry name" value="Tscrpt_reg_AsnC-like"/>
</dbReference>
<organism evidence="7 8">
    <name type="scientific">Natrarchaeobaculum sulfurireducens</name>
    <dbReference type="NCBI Taxonomy" id="2044521"/>
    <lineage>
        <taxon>Archaea</taxon>
        <taxon>Methanobacteriati</taxon>
        <taxon>Methanobacteriota</taxon>
        <taxon>Stenosarchaea group</taxon>
        <taxon>Halobacteria</taxon>
        <taxon>Halobacteriales</taxon>
        <taxon>Natrialbaceae</taxon>
        <taxon>Natrarchaeobaculum</taxon>
    </lineage>
</organism>
<dbReference type="GO" id="GO:0005829">
    <property type="term" value="C:cytosol"/>
    <property type="evidence" value="ECO:0007669"/>
    <property type="project" value="TreeGrafter"/>
</dbReference>
<dbReference type="Pfam" id="PF13404">
    <property type="entry name" value="HTH_AsnC-type"/>
    <property type="match status" value="1"/>
</dbReference>
<dbReference type="GO" id="GO:0006813">
    <property type="term" value="P:potassium ion transport"/>
    <property type="evidence" value="ECO:0007669"/>
    <property type="project" value="InterPro"/>
</dbReference>
<dbReference type="InterPro" id="IPR036721">
    <property type="entry name" value="RCK_C_sf"/>
</dbReference>
<dbReference type="PANTHER" id="PTHR30154:SF34">
    <property type="entry name" value="TRANSCRIPTIONAL REGULATOR AZLB"/>
    <property type="match status" value="1"/>
</dbReference>
<dbReference type="GO" id="GO:0043200">
    <property type="term" value="P:response to amino acid"/>
    <property type="evidence" value="ECO:0007669"/>
    <property type="project" value="TreeGrafter"/>
</dbReference>
<dbReference type="InterPro" id="IPR000485">
    <property type="entry name" value="AsnC-type_HTH_dom"/>
</dbReference>
<keyword evidence="2" id="KW-0238">DNA-binding</keyword>
<feature type="domain" description="RCK C-terminal" evidence="6">
    <location>
        <begin position="181"/>
        <end position="269"/>
    </location>
</feature>
<keyword evidence="8" id="KW-1185">Reference proteome</keyword>
<dbReference type="SUPFAM" id="SSF46785">
    <property type="entry name" value="Winged helix' DNA-binding domain"/>
    <property type="match status" value="1"/>
</dbReference>
<evidence type="ECO:0000256" key="2">
    <source>
        <dbReference type="ARBA" id="ARBA00023125"/>
    </source>
</evidence>
<gene>
    <name evidence="7" type="ORF">AArcMg_0915</name>
</gene>
<dbReference type="Gene3D" id="1.10.10.10">
    <property type="entry name" value="Winged helix-like DNA-binding domain superfamily/Winged helix DNA-binding domain"/>
    <property type="match status" value="1"/>
</dbReference>
<dbReference type="KEGG" id="nag:AArcMg_0915"/>
<evidence type="ECO:0000313" key="7">
    <source>
        <dbReference type="EMBL" id="AXR80936.1"/>
    </source>
</evidence>
<dbReference type="Pfam" id="PF02080">
    <property type="entry name" value="TrkA_C"/>
    <property type="match status" value="1"/>
</dbReference>
<dbReference type="InterPro" id="IPR006037">
    <property type="entry name" value="RCK_C"/>
</dbReference>
<sequence>MHKSSSYISYDIAEETMGRGNDGGYRLDEIDRRIVYALMADARNTSAPAIAEEVSVSGATIRNRIAQLEEHGIIEGYHATVDFEGADGSLMNLFLCHAPFGDVESAARRIGTIPGVVNVRELMGGRMNLHVLAVGTNTSDLRRIGRELENVDVEIEDEVLLQNEHHYPYTPYGPADQRRLEPLADYISLTGGAEVIEVTVHEAAPIAGRTLEDAAESGVLNGNTLVIAIERDDAMLTPHGDTEIRPHDVVTVFSPDGAGESALEGFQDPEGRPRPSSTT</sequence>
<dbReference type="GO" id="GO:0043565">
    <property type="term" value="F:sequence-specific DNA binding"/>
    <property type="evidence" value="ECO:0007669"/>
    <property type="project" value="InterPro"/>
</dbReference>
<proteinExistence type="predicted"/>
<dbReference type="PROSITE" id="PS50956">
    <property type="entry name" value="HTH_ASNC_2"/>
    <property type="match status" value="1"/>
</dbReference>
<dbReference type="Proteomes" id="UP000258613">
    <property type="component" value="Chromosome"/>
</dbReference>
<dbReference type="PANTHER" id="PTHR30154">
    <property type="entry name" value="LEUCINE-RESPONSIVE REGULATORY PROTEIN"/>
    <property type="match status" value="1"/>
</dbReference>
<dbReference type="InterPro" id="IPR011991">
    <property type="entry name" value="ArsR-like_HTH"/>
</dbReference>